<proteinExistence type="predicted"/>
<accession>A0A6N4E112</accession>
<dbReference type="InterPro" id="IPR006076">
    <property type="entry name" value="FAD-dep_OxRdtase"/>
</dbReference>
<dbReference type="InterPro" id="IPR036188">
    <property type="entry name" value="FAD/NAD-bd_sf"/>
</dbReference>
<dbReference type="EMBL" id="PQCO01000110">
    <property type="protein sequence ID" value="PUE04794.1"/>
    <property type="molecule type" value="Genomic_DNA"/>
</dbReference>
<comment type="pathway">
    <text evidence="1">Cofactor biosynthesis; thiamine diphosphate biosynthesis.</text>
</comment>
<dbReference type="GO" id="GO:0016491">
    <property type="term" value="F:oxidoreductase activity"/>
    <property type="evidence" value="ECO:0007669"/>
    <property type="project" value="UniProtKB-KW"/>
</dbReference>
<dbReference type="Gene3D" id="3.50.50.60">
    <property type="entry name" value="FAD/NAD(P)-binding domain"/>
    <property type="match status" value="1"/>
</dbReference>
<evidence type="ECO:0000256" key="2">
    <source>
        <dbReference type="ARBA" id="ARBA00022977"/>
    </source>
</evidence>
<dbReference type="GO" id="GO:0009229">
    <property type="term" value="P:thiamine diphosphate biosynthetic process"/>
    <property type="evidence" value="ECO:0007669"/>
    <property type="project" value="UniProtKB-UniPathway"/>
</dbReference>
<dbReference type="PANTHER" id="PTHR13847">
    <property type="entry name" value="SARCOSINE DEHYDROGENASE-RELATED"/>
    <property type="match status" value="1"/>
</dbReference>
<dbReference type="Proteomes" id="UP000250928">
    <property type="component" value="Unassembled WGS sequence"/>
</dbReference>
<dbReference type="InterPro" id="IPR012727">
    <property type="entry name" value="Gly_oxidase_ThiO"/>
</dbReference>
<evidence type="ECO:0000313" key="5">
    <source>
        <dbReference type="EMBL" id="PUE04794.1"/>
    </source>
</evidence>
<dbReference type="Gene3D" id="3.30.9.10">
    <property type="entry name" value="D-Amino Acid Oxidase, subunit A, domain 2"/>
    <property type="match status" value="1"/>
</dbReference>
<reference evidence="5 6" key="1">
    <citation type="submission" date="2018-01" db="EMBL/GenBank/DDBJ databases">
        <title>Novel co-symbiosis in the lucinid bivalve Phacoides pectinatus.</title>
        <authorList>
            <person name="Lim S.J."/>
            <person name="Davis B.G."/>
            <person name="Gill D.E."/>
            <person name="Engel A.S."/>
            <person name="Anderson L.C."/>
            <person name="Campbell B.J."/>
        </authorList>
    </citation>
    <scope>NUCLEOTIDE SEQUENCE [LARGE SCALE GENOMIC DNA]</scope>
    <source>
        <strain evidence="5">N3_P5</strain>
    </source>
</reference>
<gene>
    <name evidence="5" type="primary">thiO</name>
    <name evidence="5" type="ORF">C3L24_02520</name>
</gene>
<feature type="domain" description="FAD dependent oxidoreductase" evidence="4">
    <location>
        <begin position="4"/>
        <end position="344"/>
    </location>
</feature>
<evidence type="ECO:0000313" key="6">
    <source>
        <dbReference type="Proteomes" id="UP000250928"/>
    </source>
</evidence>
<dbReference type="SUPFAM" id="SSF51905">
    <property type="entry name" value="FAD/NAD(P)-binding domain"/>
    <property type="match status" value="1"/>
</dbReference>
<dbReference type="PANTHER" id="PTHR13847:SF289">
    <property type="entry name" value="GLYCINE OXIDASE"/>
    <property type="match status" value="1"/>
</dbReference>
<protein>
    <submittedName>
        <fullName evidence="5">Glycine oxidase ThiO</fullName>
    </submittedName>
</protein>
<dbReference type="Pfam" id="PF01266">
    <property type="entry name" value="DAO"/>
    <property type="match status" value="1"/>
</dbReference>
<organism evidence="5 6">
    <name type="scientific">Candidatus Sedimenticola endophacoides</name>
    <dbReference type="NCBI Taxonomy" id="2548426"/>
    <lineage>
        <taxon>Bacteria</taxon>
        <taxon>Pseudomonadati</taxon>
        <taxon>Pseudomonadota</taxon>
        <taxon>Gammaproteobacteria</taxon>
        <taxon>Chromatiales</taxon>
        <taxon>Sedimenticolaceae</taxon>
        <taxon>Sedimenticola</taxon>
    </lineage>
</organism>
<dbReference type="GO" id="GO:0050660">
    <property type="term" value="F:flavin adenine dinucleotide binding"/>
    <property type="evidence" value="ECO:0007669"/>
    <property type="project" value="InterPro"/>
</dbReference>
<dbReference type="GO" id="GO:0009228">
    <property type="term" value="P:thiamine biosynthetic process"/>
    <property type="evidence" value="ECO:0007669"/>
    <property type="project" value="UniProtKB-KW"/>
</dbReference>
<name>A0A6N4E112_9GAMM</name>
<dbReference type="GO" id="GO:0005737">
    <property type="term" value="C:cytoplasm"/>
    <property type="evidence" value="ECO:0007669"/>
    <property type="project" value="TreeGrafter"/>
</dbReference>
<keyword evidence="3" id="KW-0560">Oxidoreductase</keyword>
<dbReference type="UniPathway" id="UPA00060"/>
<dbReference type="NCBIfam" id="TIGR02352">
    <property type="entry name" value="thiamin_ThiO"/>
    <property type="match status" value="1"/>
</dbReference>
<evidence type="ECO:0000259" key="4">
    <source>
        <dbReference type="Pfam" id="PF01266"/>
    </source>
</evidence>
<sequence>MNIDTIIIGGGVIGMLTARELALAGQRVTLFDRQGTGRESSWAGGGIVSPLYPWRYTKPVSALAGWSQRHYRALCEQLRAATGIDPEWTSNGLLIIAPDEQRDATGWARRRAAEVQCLDRQQLAQLEPALARPQDGAIWMPEVAQVRNPRLVKALRRDLELRGVPIHEHEAVTAIATRHGRVQGIHTAHGNYPARTVVICAGAWSAALLEGVAPAPPITPVLGQMILFKAPPGTIRRITLESDRYIIPRRDGRVLFGSTLEQCGFEKRTSDTAGRQLRESAIQRFPRLADCPVEHHWAGLRPASPAGIPYIGPVSALEGLYLNAGHFRNGVVLGPASCRLLADLLLAREPVVDPTPYRIGAPRQDPGAE</sequence>
<evidence type="ECO:0000256" key="3">
    <source>
        <dbReference type="ARBA" id="ARBA00023002"/>
    </source>
</evidence>
<dbReference type="SUPFAM" id="SSF54373">
    <property type="entry name" value="FAD-linked reductases, C-terminal domain"/>
    <property type="match status" value="1"/>
</dbReference>
<comment type="caution">
    <text evidence="5">The sequence shown here is derived from an EMBL/GenBank/DDBJ whole genome shotgun (WGS) entry which is preliminary data.</text>
</comment>
<evidence type="ECO:0000256" key="1">
    <source>
        <dbReference type="ARBA" id="ARBA00004948"/>
    </source>
</evidence>
<keyword evidence="2" id="KW-0784">Thiamine biosynthesis</keyword>
<dbReference type="AlphaFoldDB" id="A0A6N4E112"/>